<evidence type="ECO:0000256" key="2">
    <source>
        <dbReference type="ARBA" id="ARBA00022695"/>
    </source>
</evidence>
<feature type="domain" description="Integrase catalytic" evidence="9">
    <location>
        <begin position="1"/>
        <end position="145"/>
    </location>
</feature>
<keyword evidence="1" id="KW-0808">Transferase</keyword>
<keyword evidence="2" id="KW-0548">Nucleotidyltransferase</keyword>
<dbReference type="InterPro" id="IPR056924">
    <property type="entry name" value="SH3_Tf2-1"/>
</dbReference>
<keyword evidence="4" id="KW-0255">Endonuclease</keyword>
<dbReference type="InterPro" id="IPR001584">
    <property type="entry name" value="Integrase_cat-core"/>
</dbReference>
<sequence>MPRSRSGKDAVLVIEDLFSRMILLHPCSSSIDAAGIAAIISDRVLRNGWRPRRLISDSEAKMTGTVMQSLAKSLGARLTPSPPHHQQANAVERSIQTVKHVLQALCTDGHAHWDTRAVPAAELALNSTPSITTGYRPFDLVFVAHPDIVHAVFDVADPEGVGSFGEHLAMAAARLEDARRATASARALQKARYDSRRAPLPALVEGDSVFVRLPDRPVAGTSTHKLTPRKLGPFPVRQVLSDHRVELELPPDVGIGPEFSVEQLDVVPRSPDPFLAHRPRSADVADDPPASGSSTPVSPPPLPVRSRSAPSHLRDFQVGLLEGELQVPYEVLRGPYFRPKEIDVDGCSVTLVERPVAFLSRLTTVSEKRLVAPELELSCLAWAFATWSHLLEGAEVTIITDHAPMSAMLT</sequence>
<feature type="region of interest" description="Disordered" evidence="8">
    <location>
        <begin position="270"/>
        <end position="309"/>
    </location>
</feature>
<keyword evidence="3" id="KW-0540">Nuclease</keyword>
<dbReference type="GO" id="GO:0003964">
    <property type="term" value="F:RNA-directed DNA polymerase activity"/>
    <property type="evidence" value="ECO:0007669"/>
    <property type="project" value="UniProtKB-KW"/>
</dbReference>
<comment type="caution">
    <text evidence="10">The sequence shown here is derived from an EMBL/GenBank/DDBJ whole genome shotgun (WGS) entry which is preliminary data.</text>
</comment>
<dbReference type="PANTHER" id="PTHR37984:SF5">
    <property type="entry name" value="PROTEIN NYNRIN-LIKE"/>
    <property type="match status" value="1"/>
</dbReference>
<dbReference type="PROSITE" id="PS50994">
    <property type="entry name" value="INTEGRASE"/>
    <property type="match status" value="1"/>
</dbReference>
<dbReference type="InterPro" id="IPR036397">
    <property type="entry name" value="RNaseH_sf"/>
</dbReference>
<protein>
    <recommendedName>
        <fullName evidence="9">Integrase catalytic domain-containing protein</fullName>
    </recommendedName>
</protein>
<keyword evidence="7" id="KW-0695">RNA-directed DNA polymerase</keyword>
<evidence type="ECO:0000256" key="1">
    <source>
        <dbReference type="ARBA" id="ARBA00022679"/>
    </source>
</evidence>
<dbReference type="InterPro" id="IPR043502">
    <property type="entry name" value="DNA/RNA_pol_sf"/>
</dbReference>
<dbReference type="PANTHER" id="PTHR37984">
    <property type="entry name" value="PROTEIN CBG26694"/>
    <property type="match status" value="1"/>
</dbReference>
<dbReference type="AlphaFoldDB" id="A0A8T8S9D6"/>
<dbReference type="InterPro" id="IPR041373">
    <property type="entry name" value="RT_RNaseH"/>
</dbReference>
<dbReference type="InterPro" id="IPR012337">
    <property type="entry name" value="RNaseH-like_sf"/>
</dbReference>
<dbReference type="SUPFAM" id="SSF56672">
    <property type="entry name" value="DNA/RNA polymerases"/>
    <property type="match status" value="1"/>
</dbReference>
<name>A0A8T8S9D6_9BASI</name>
<dbReference type="GO" id="GO:0005634">
    <property type="term" value="C:nucleus"/>
    <property type="evidence" value="ECO:0007669"/>
    <property type="project" value="UniProtKB-ARBA"/>
</dbReference>
<dbReference type="Gene3D" id="3.30.420.10">
    <property type="entry name" value="Ribonuclease H-like superfamily/Ribonuclease H"/>
    <property type="match status" value="1"/>
</dbReference>
<gene>
    <name evidence="10" type="ORF">A4X13_0g9468</name>
</gene>
<dbReference type="Proteomes" id="UP000077521">
    <property type="component" value="Unassembled WGS sequence"/>
</dbReference>
<dbReference type="Pfam" id="PF17917">
    <property type="entry name" value="RT_RNaseH"/>
    <property type="match status" value="1"/>
</dbReference>
<evidence type="ECO:0000313" key="11">
    <source>
        <dbReference type="Proteomes" id="UP000077521"/>
    </source>
</evidence>
<dbReference type="GO" id="GO:0016787">
    <property type="term" value="F:hydrolase activity"/>
    <property type="evidence" value="ECO:0007669"/>
    <property type="project" value="UniProtKB-KW"/>
</dbReference>
<dbReference type="EMBL" id="LWDF02002728">
    <property type="protein sequence ID" value="KAE8235505.1"/>
    <property type="molecule type" value="Genomic_DNA"/>
</dbReference>
<evidence type="ECO:0000256" key="3">
    <source>
        <dbReference type="ARBA" id="ARBA00022722"/>
    </source>
</evidence>
<dbReference type="InterPro" id="IPR050951">
    <property type="entry name" value="Retrovirus_Pol_polyprotein"/>
</dbReference>
<reference evidence="10" key="2">
    <citation type="journal article" date="2019" name="IMA Fungus">
        <title>Genome sequencing and comparison of five Tilletia species to identify candidate genes for the detection of regulated species infecting wheat.</title>
        <authorList>
            <person name="Nguyen H.D.T."/>
            <person name="Sultana T."/>
            <person name="Kesanakurti P."/>
            <person name="Hambleton S."/>
        </authorList>
    </citation>
    <scope>NUCLEOTIDE SEQUENCE</scope>
    <source>
        <strain evidence="10">DAOMC 236416</strain>
    </source>
</reference>
<evidence type="ECO:0000256" key="4">
    <source>
        <dbReference type="ARBA" id="ARBA00022759"/>
    </source>
</evidence>
<keyword evidence="5" id="KW-0378">Hydrolase</keyword>
<keyword evidence="6" id="KW-0694">RNA-binding</keyword>
<feature type="non-terminal residue" evidence="10">
    <location>
        <position position="410"/>
    </location>
</feature>
<dbReference type="GO" id="GO:0015074">
    <property type="term" value="P:DNA integration"/>
    <property type="evidence" value="ECO:0007669"/>
    <property type="project" value="InterPro"/>
</dbReference>
<organism evidence="10 11">
    <name type="scientific">Tilletia indica</name>
    <dbReference type="NCBI Taxonomy" id="43049"/>
    <lineage>
        <taxon>Eukaryota</taxon>
        <taxon>Fungi</taxon>
        <taxon>Dikarya</taxon>
        <taxon>Basidiomycota</taxon>
        <taxon>Ustilaginomycotina</taxon>
        <taxon>Exobasidiomycetes</taxon>
        <taxon>Tilletiales</taxon>
        <taxon>Tilletiaceae</taxon>
        <taxon>Tilletia</taxon>
    </lineage>
</organism>
<dbReference type="SUPFAM" id="SSF53098">
    <property type="entry name" value="Ribonuclease H-like"/>
    <property type="match status" value="1"/>
</dbReference>
<proteinExistence type="predicted"/>
<evidence type="ECO:0000256" key="8">
    <source>
        <dbReference type="SAM" id="MobiDB-lite"/>
    </source>
</evidence>
<evidence type="ECO:0000256" key="6">
    <source>
        <dbReference type="ARBA" id="ARBA00022884"/>
    </source>
</evidence>
<dbReference type="Pfam" id="PF24626">
    <property type="entry name" value="SH3_Tf2-1"/>
    <property type="match status" value="1"/>
</dbReference>
<reference evidence="10" key="1">
    <citation type="submission" date="2016-04" db="EMBL/GenBank/DDBJ databases">
        <authorList>
            <person name="Nguyen H.D."/>
            <person name="Samba Siva P."/>
            <person name="Cullis J."/>
            <person name="Levesque C.A."/>
            <person name="Hambleton S."/>
        </authorList>
    </citation>
    <scope>NUCLEOTIDE SEQUENCE</scope>
    <source>
        <strain evidence="10">DAOMC 236416</strain>
    </source>
</reference>
<dbReference type="GO" id="GO:0003723">
    <property type="term" value="F:RNA binding"/>
    <property type="evidence" value="ECO:0007669"/>
    <property type="project" value="UniProtKB-KW"/>
</dbReference>
<evidence type="ECO:0000256" key="5">
    <source>
        <dbReference type="ARBA" id="ARBA00022801"/>
    </source>
</evidence>
<evidence type="ECO:0000313" key="10">
    <source>
        <dbReference type="EMBL" id="KAE8235505.1"/>
    </source>
</evidence>
<evidence type="ECO:0000259" key="9">
    <source>
        <dbReference type="PROSITE" id="PS50994"/>
    </source>
</evidence>
<evidence type="ECO:0000256" key="7">
    <source>
        <dbReference type="ARBA" id="ARBA00022918"/>
    </source>
</evidence>
<keyword evidence="11" id="KW-1185">Reference proteome</keyword>
<accession>A0A8T8S9D6</accession>
<dbReference type="GO" id="GO:0004519">
    <property type="term" value="F:endonuclease activity"/>
    <property type="evidence" value="ECO:0007669"/>
    <property type="project" value="UniProtKB-KW"/>
</dbReference>